<sequence length="105" mass="11710">MITVDKASQQQTGDRTSHNHRKSKEKGKTQKLEQGEEEKKKNQKSKKWDRHPMSATITVPTTALLTDNLRKKRVDDSQDDSAASGTCPGMPAARIGRCDWSGQAM</sequence>
<gene>
    <name evidence="2" type="ORF">ASPWEDRAFT_35315</name>
</gene>
<dbReference type="VEuPathDB" id="FungiDB:ASPWEDRAFT_35315"/>
<organism evidence="2 3">
    <name type="scientific">Aspergillus wentii DTO 134E9</name>
    <dbReference type="NCBI Taxonomy" id="1073089"/>
    <lineage>
        <taxon>Eukaryota</taxon>
        <taxon>Fungi</taxon>
        <taxon>Dikarya</taxon>
        <taxon>Ascomycota</taxon>
        <taxon>Pezizomycotina</taxon>
        <taxon>Eurotiomycetes</taxon>
        <taxon>Eurotiomycetidae</taxon>
        <taxon>Eurotiales</taxon>
        <taxon>Aspergillaceae</taxon>
        <taxon>Aspergillus</taxon>
        <taxon>Aspergillus subgen. Cremei</taxon>
    </lineage>
</organism>
<keyword evidence="3" id="KW-1185">Reference proteome</keyword>
<dbReference type="AlphaFoldDB" id="A0A1L9S3H0"/>
<proteinExistence type="predicted"/>
<feature type="compositionally biased region" description="Polar residues" evidence="1">
    <location>
        <begin position="55"/>
        <end position="65"/>
    </location>
</feature>
<dbReference type="RefSeq" id="XP_040695387.1">
    <property type="nucleotide sequence ID" value="XM_040834200.1"/>
</dbReference>
<feature type="compositionally biased region" description="Basic and acidic residues" evidence="1">
    <location>
        <begin position="26"/>
        <end position="40"/>
    </location>
</feature>
<feature type="compositionally biased region" description="Polar residues" evidence="1">
    <location>
        <begin position="1"/>
        <end position="14"/>
    </location>
</feature>
<evidence type="ECO:0000256" key="1">
    <source>
        <dbReference type="SAM" id="MobiDB-lite"/>
    </source>
</evidence>
<reference evidence="3" key="1">
    <citation type="journal article" date="2017" name="Genome Biol.">
        <title>Comparative genomics reveals high biological diversity and specific adaptations in the industrially and medically important fungal genus Aspergillus.</title>
        <authorList>
            <person name="de Vries R.P."/>
            <person name="Riley R."/>
            <person name="Wiebenga A."/>
            <person name="Aguilar-Osorio G."/>
            <person name="Amillis S."/>
            <person name="Uchima C.A."/>
            <person name="Anderluh G."/>
            <person name="Asadollahi M."/>
            <person name="Askin M."/>
            <person name="Barry K."/>
            <person name="Battaglia E."/>
            <person name="Bayram O."/>
            <person name="Benocci T."/>
            <person name="Braus-Stromeyer S.A."/>
            <person name="Caldana C."/>
            <person name="Canovas D."/>
            <person name="Cerqueira G.C."/>
            <person name="Chen F."/>
            <person name="Chen W."/>
            <person name="Choi C."/>
            <person name="Clum A."/>
            <person name="Dos Santos R.A."/>
            <person name="Damasio A.R."/>
            <person name="Diallinas G."/>
            <person name="Emri T."/>
            <person name="Fekete E."/>
            <person name="Flipphi M."/>
            <person name="Freyberg S."/>
            <person name="Gallo A."/>
            <person name="Gournas C."/>
            <person name="Habgood R."/>
            <person name="Hainaut M."/>
            <person name="Harispe M.L."/>
            <person name="Henrissat B."/>
            <person name="Hilden K.S."/>
            <person name="Hope R."/>
            <person name="Hossain A."/>
            <person name="Karabika E."/>
            <person name="Karaffa L."/>
            <person name="Karanyi Z."/>
            <person name="Krasevec N."/>
            <person name="Kuo A."/>
            <person name="Kusch H."/>
            <person name="LaButti K."/>
            <person name="Lagendijk E.L."/>
            <person name="Lapidus A."/>
            <person name="Levasseur A."/>
            <person name="Lindquist E."/>
            <person name="Lipzen A."/>
            <person name="Logrieco A.F."/>
            <person name="MacCabe A."/>
            <person name="Maekelae M.R."/>
            <person name="Malavazi I."/>
            <person name="Melin P."/>
            <person name="Meyer V."/>
            <person name="Mielnichuk N."/>
            <person name="Miskei M."/>
            <person name="Molnar A.P."/>
            <person name="Mule G."/>
            <person name="Ngan C.Y."/>
            <person name="Orejas M."/>
            <person name="Orosz E."/>
            <person name="Ouedraogo J.P."/>
            <person name="Overkamp K.M."/>
            <person name="Park H.-S."/>
            <person name="Perrone G."/>
            <person name="Piumi F."/>
            <person name="Punt P.J."/>
            <person name="Ram A.F."/>
            <person name="Ramon A."/>
            <person name="Rauscher S."/>
            <person name="Record E."/>
            <person name="Riano-Pachon D.M."/>
            <person name="Robert V."/>
            <person name="Roehrig J."/>
            <person name="Ruller R."/>
            <person name="Salamov A."/>
            <person name="Salih N.S."/>
            <person name="Samson R.A."/>
            <person name="Sandor E."/>
            <person name="Sanguinetti M."/>
            <person name="Schuetze T."/>
            <person name="Sepcic K."/>
            <person name="Shelest E."/>
            <person name="Sherlock G."/>
            <person name="Sophianopoulou V."/>
            <person name="Squina F.M."/>
            <person name="Sun H."/>
            <person name="Susca A."/>
            <person name="Todd R.B."/>
            <person name="Tsang A."/>
            <person name="Unkles S.E."/>
            <person name="van de Wiele N."/>
            <person name="van Rossen-Uffink D."/>
            <person name="Oliveira J.V."/>
            <person name="Vesth T.C."/>
            <person name="Visser J."/>
            <person name="Yu J.-H."/>
            <person name="Zhou M."/>
            <person name="Andersen M.R."/>
            <person name="Archer D.B."/>
            <person name="Baker S.E."/>
            <person name="Benoit I."/>
            <person name="Brakhage A.A."/>
            <person name="Braus G.H."/>
            <person name="Fischer R."/>
            <person name="Frisvad J.C."/>
            <person name="Goldman G.H."/>
            <person name="Houbraken J."/>
            <person name="Oakley B."/>
            <person name="Pocsi I."/>
            <person name="Scazzocchio C."/>
            <person name="Seiboth B."/>
            <person name="vanKuyk P.A."/>
            <person name="Wortman J."/>
            <person name="Dyer P.S."/>
            <person name="Grigoriev I.V."/>
        </authorList>
    </citation>
    <scope>NUCLEOTIDE SEQUENCE [LARGE SCALE GENOMIC DNA]</scope>
    <source>
        <strain evidence="3">DTO 134E9</strain>
    </source>
</reference>
<dbReference type="GeneID" id="63750048"/>
<name>A0A1L9S3H0_ASPWE</name>
<dbReference type="EMBL" id="KV878209">
    <property type="protein sequence ID" value="OJJ41711.1"/>
    <property type="molecule type" value="Genomic_DNA"/>
</dbReference>
<protein>
    <submittedName>
        <fullName evidence="2">Uncharacterized protein</fullName>
    </submittedName>
</protein>
<accession>A0A1L9S3H0</accession>
<evidence type="ECO:0000313" key="2">
    <source>
        <dbReference type="EMBL" id="OJJ41711.1"/>
    </source>
</evidence>
<dbReference type="Proteomes" id="UP000184383">
    <property type="component" value="Unassembled WGS sequence"/>
</dbReference>
<evidence type="ECO:0000313" key="3">
    <source>
        <dbReference type="Proteomes" id="UP000184383"/>
    </source>
</evidence>
<feature type="region of interest" description="Disordered" evidence="1">
    <location>
        <begin position="1"/>
        <end position="105"/>
    </location>
</feature>